<organism evidence="6 7">
    <name type="scientific">Cercophora scortea</name>
    <dbReference type="NCBI Taxonomy" id="314031"/>
    <lineage>
        <taxon>Eukaryota</taxon>
        <taxon>Fungi</taxon>
        <taxon>Dikarya</taxon>
        <taxon>Ascomycota</taxon>
        <taxon>Pezizomycotina</taxon>
        <taxon>Sordariomycetes</taxon>
        <taxon>Sordariomycetidae</taxon>
        <taxon>Sordariales</taxon>
        <taxon>Lasiosphaeriaceae</taxon>
        <taxon>Cercophora</taxon>
    </lineage>
</organism>
<name>A0AAE0IX53_9PEZI</name>
<gene>
    <name evidence="6" type="ORF">B0T19DRAFT_490733</name>
</gene>
<evidence type="ECO:0000313" key="6">
    <source>
        <dbReference type="EMBL" id="KAK3332874.1"/>
    </source>
</evidence>
<dbReference type="InterPro" id="IPR018391">
    <property type="entry name" value="PQQ_b-propeller_rpt"/>
</dbReference>
<dbReference type="Gene3D" id="2.130.10.10">
    <property type="entry name" value="YVTN repeat-like/Quinoprotein amine dehydrogenase"/>
    <property type="match status" value="1"/>
</dbReference>
<dbReference type="InterPro" id="IPR002372">
    <property type="entry name" value="PQQ_rpt_dom"/>
</dbReference>
<dbReference type="PANTHER" id="PTHR32303:SF10">
    <property type="entry name" value="OUTER MEMBRANE PROTEIN ASSEMBLY FACTOR BAMB"/>
    <property type="match status" value="1"/>
</dbReference>
<dbReference type="SMART" id="SM00564">
    <property type="entry name" value="PQQ"/>
    <property type="match status" value="4"/>
</dbReference>
<dbReference type="EMBL" id="JAUEPO010000002">
    <property type="protein sequence ID" value="KAK3332874.1"/>
    <property type="molecule type" value="Genomic_DNA"/>
</dbReference>
<keyword evidence="7" id="KW-1185">Reference proteome</keyword>
<dbReference type="Gene3D" id="2.140.10.10">
    <property type="entry name" value="Quinoprotein alcohol dehydrogenase-like superfamily"/>
    <property type="match status" value="1"/>
</dbReference>
<dbReference type="InterPro" id="IPR015943">
    <property type="entry name" value="WD40/YVTN_repeat-like_dom_sf"/>
</dbReference>
<dbReference type="Pfam" id="PF13360">
    <property type="entry name" value="PQQ_2"/>
    <property type="match status" value="1"/>
</dbReference>
<dbReference type="GO" id="GO:0016491">
    <property type="term" value="F:oxidoreductase activity"/>
    <property type="evidence" value="ECO:0007669"/>
    <property type="project" value="UniProtKB-KW"/>
</dbReference>
<proteinExistence type="inferred from homology"/>
<keyword evidence="4" id="KW-0732">Signal</keyword>
<dbReference type="SUPFAM" id="SSF50998">
    <property type="entry name" value="Quinoprotein alcohol dehydrogenase-like"/>
    <property type="match status" value="1"/>
</dbReference>
<evidence type="ECO:0000313" key="7">
    <source>
        <dbReference type="Proteomes" id="UP001286456"/>
    </source>
</evidence>
<dbReference type="PANTHER" id="PTHR32303">
    <property type="entry name" value="QUINOPROTEIN ALCOHOL DEHYDROGENASE (CYTOCHROME C)"/>
    <property type="match status" value="1"/>
</dbReference>
<dbReference type="Proteomes" id="UP001286456">
    <property type="component" value="Unassembled WGS sequence"/>
</dbReference>
<dbReference type="AlphaFoldDB" id="A0AAE0IX53"/>
<feature type="signal peptide" evidence="4">
    <location>
        <begin position="1"/>
        <end position="21"/>
    </location>
</feature>
<evidence type="ECO:0000256" key="1">
    <source>
        <dbReference type="ARBA" id="ARBA00001931"/>
    </source>
</evidence>
<evidence type="ECO:0000256" key="4">
    <source>
        <dbReference type="SAM" id="SignalP"/>
    </source>
</evidence>
<reference evidence="6" key="2">
    <citation type="submission" date="2023-06" db="EMBL/GenBank/DDBJ databases">
        <authorList>
            <consortium name="Lawrence Berkeley National Laboratory"/>
            <person name="Haridas S."/>
            <person name="Hensen N."/>
            <person name="Bonometti L."/>
            <person name="Westerberg I."/>
            <person name="Brannstrom I.O."/>
            <person name="Guillou S."/>
            <person name="Cros-Aarteil S."/>
            <person name="Calhoun S."/>
            <person name="Kuo A."/>
            <person name="Mondo S."/>
            <person name="Pangilinan J."/>
            <person name="Riley R."/>
            <person name="Labutti K."/>
            <person name="Andreopoulos B."/>
            <person name="Lipzen A."/>
            <person name="Chen C."/>
            <person name="Yanf M."/>
            <person name="Daum C."/>
            <person name="Ng V."/>
            <person name="Clum A."/>
            <person name="Steindorff A."/>
            <person name="Ohm R."/>
            <person name="Martin F."/>
            <person name="Silar P."/>
            <person name="Natvig D."/>
            <person name="Lalanne C."/>
            <person name="Gautier V."/>
            <person name="Ament-Velasquez S.L."/>
            <person name="Kruys A."/>
            <person name="Hutchinson M.I."/>
            <person name="Powell A.J."/>
            <person name="Barry K."/>
            <person name="Miller A.N."/>
            <person name="Grigoriev I.V."/>
            <person name="Debuchy R."/>
            <person name="Gladieux P."/>
            <person name="Thoren M.H."/>
            <person name="Johannesson H."/>
        </authorList>
    </citation>
    <scope>NUCLEOTIDE SEQUENCE</scope>
    <source>
        <strain evidence="6">SMH4131-1</strain>
    </source>
</reference>
<dbReference type="InterPro" id="IPR011047">
    <property type="entry name" value="Quinoprotein_ADH-like_sf"/>
</dbReference>
<feature type="domain" description="Pyrrolo-quinoline quinone repeat" evidence="5">
    <location>
        <begin position="296"/>
        <end position="501"/>
    </location>
</feature>
<keyword evidence="3" id="KW-0560">Oxidoreductase</keyword>
<protein>
    <submittedName>
        <fullName evidence="6">Quinon protein alcohol dehydrogenase-like superfamily</fullName>
    </submittedName>
</protein>
<comment type="similarity">
    <text evidence="2">Belongs to the bacterial PQQ dehydrogenase family.</text>
</comment>
<evidence type="ECO:0000259" key="5">
    <source>
        <dbReference type="Pfam" id="PF13360"/>
    </source>
</evidence>
<feature type="chain" id="PRO_5042194154" evidence="4">
    <location>
        <begin position="22"/>
        <end position="535"/>
    </location>
</feature>
<reference evidence="6" key="1">
    <citation type="journal article" date="2023" name="Mol. Phylogenet. Evol.">
        <title>Genome-scale phylogeny and comparative genomics of the fungal order Sordariales.</title>
        <authorList>
            <person name="Hensen N."/>
            <person name="Bonometti L."/>
            <person name="Westerberg I."/>
            <person name="Brannstrom I.O."/>
            <person name="Guillou S."/>
            <person name="Cros-Aarteil S."/>
            <person name="Calhoun S."/>
            <person name="Haridas S."/>
            <person name="Kuo A."/>
            <person name="Mondo S."/>
            <person name="Pangilinan J."/>
            <person name="Riley R."/>
            <person name="LaButti K."/>
            <person name="Andreopoulos B."/>
            <person name="Lipzen A."/>
            <person name="Chen C."/>
            <person name="Yan M."/>
            <person name="Daum C."/>
            <person name="Ng V."/>
            <person name="Clum A."/>
            <person name="Steindorff A."/>
            <person name="Ohm R.A."/>
            <person name="Martin F."/>
            <person name="Silar P."/>
            <person name="Natvig D.O."/>
            <person name="Lalanne C."/>
            <person name="Gautier V."/>
            <person name="Ament-Velasquez S.L."/>
            <person name="Kruys A."/>
            <person name="Hutchinson M.I."/>
            <person name="Powell A.J."/>
            <person name="Barry K."/>
            <person name="Miller A.N."/>
            <person name="Grigoriev I.V."/>
            <person name="Debuchy R."/>
            <person name="Gladieux P."/>
            <person name="Hiltunen Thoren M."/>
            <person name="Johannesson H."/>
        </authorList>
    </citation>
    <scope>NUCLEOTIDE SEQUENCE</scope>
    <source>
        <strain evidence="6">SMH4131-1</strain>
    </source>
</reference>
<evidence type="ECO:0000256" key="3">
    <source>
        <dbReference type="ARBA" id="ARBA00023002"/>
    </source>
</evidence>
<sequence>MQSILAAALLHAVACVAGGTASTPESAWLGWGGNTFNNRWASTNTKISSANIHTAAVYCKLDGYLSGISATPAVADGIVYYPAFNGSLVALDYEACKVKWQINVTQLIIDYAPPTLLQTQTTSLTSRTTPQLDLANKILYFATQTHGLIVAADLTTGAILGYKQVNSHPLALVTISPTLLGDTLFLGASSGEESVPLATASYNFTFIGNAAAVRYNRHTRAFTTLWDVPMLPPDDPTTPGRWAGVGVWGSQPSLDLKRNQVFYGTGNLYSTPDAFIPCTADPTAPGCALPPKVLQESIIAIDITTGKINWIRHLGPVDSWTLACFVDPIIVALCPNTPGPDADFGMAPTFVPGGGKRGNDVLVIGQKNGIMHSLDAATGKVEWSTVGGPGSVAGGVVWGIAADATRAYFNEANPFNAPWKPQPQNNTVITAGAYGAIDIKTGTILWETGLSGNFTASNAPTLVGDVVLAGKEINSGGQVAGSFVAFKKTTGQLLLDLPLNNYFQSAISVAGKYIFFGSGYRGVTAPGSFYVLKVT</sequence>
<evidence type="ECO:0000256" key="2">
    <source>
        <dbReference type="ARBA" id="ARBA00008156"/>
    </source>
</evidence>
<comment type="caution">
    <text evidence="6">The sequence shown here is derived from an EMBL/GenBank/DDBJ whole genome shotgun (WGS) entry which is preliminary data.</text>
</comment>
<comment type="cofactor">
    <cofactor evidence="1">
        <name>pyrroloquinoline quinone</name>
        <dbReference type="ChEBI" id="CHEBI:58442"/>
    </cofactor>
</comment>
<accession>A0AAE0IX53</accession>